<dbReference type="AlphaFoldDB" id="A0A8C9SP48"/>
<comment type="similarity">
    <text evidence="2">Belongs to the paired homeobox family.</text>
</comment>
<evidence type="ECO:0000259" key="10">
    <source>
        <dbReference type="PROSITE" id="PS50071"/>
    </source>
</evidence>
<dbReference type="Proteomes" id="UP000694397">
    <property type="component" value="Chromosome 3"/>
</dbReference>
<evidence type="ECO:0000256" key="2">
    <source>
        <dbReference type="ARBA" id="ARBA00005733"/>
    </source>
</evidence>
<evidence type="ECO:0000256" key="6">
    <source>
        <dbReference type="ARBA" id="ARBA00023242"/>
    </source>
</evidence>
<evidence type="ECO:0000256" key="8">
    <source>
        <dbReference type="RuleBase" id="RU000682"/>
    </source>
</evidence>
<dbReference type="GO" id="GO:0000981">
    <property type="term" value="F:DNA-binding transcription factor activity, RNA polymerase II-specific"/>
    <property type="evidence" value="ECO:0007669"/>
    <property type="project" value="TreeGrafter"/>
</dbReference>
<dbReference type="Gene3D" id="1.10.10.60">
    <property type="entry name" value="Homeodomain-like"/>
    <property type="match status" value="1"/>
</dbReference>
<keyword evidence="4 7" id="KW-0238">DNA-binding</keyword>
<evidence type="ECO:0000256" key="3">
    <source>
        <dbReference type="ARBA" id="ARBA00022473"/>
    </source>
</evidence>
<dbReference type="CDD" id="cd00086">
    <property type="entry name" value="homeodomain"/>
    <property type="match status" value="1"/>
</dbReference>
<comment type="subcellular location">
    <subcellularLocation>
        <location evidence="1 7 8">Nucleus</location>
    </subcellularLocation>
</comment>
<keyword evidence="3" id="KW-0217">Developmental protein</keyword>
<feature type="domain" description="Homeobox" evidence="10">
    <location>
        <begin position="22"/>
        <end position="82"/>
    </location>
</feature>
<dbReference type="Pfam" id="PF00046">
    <property type="entry name" value="Homeodomain"/>
    <property type="match status" value="1"/>
</dbReference>
<dbReference type="InterPro" id="IPR051306">
    <property type="entry name" value="Homeobox_regulator"/>
</dbReference>
<proteinExistence type="inferred from homology"/>
<evidence type="ECO:0000256" key="9">
    <source>
        <dbReference type="SAM" id="MobiDB-lite"/>
    </source>
</evidence>
<dbReference type="GO" id="GO:0005634">
    <property type="term" value="C:nucleus"/>
    <property type="evidence" value="ECO:0007669"/>
    <property type="project" value="UniProtKB-SubCell"/>
</dbReference>
<dbReference type="OrthoDB" id="6159439at2759"/>
<feature type="region of interest" description="Disordered" evidence="9">
    <location>
        <begin position="1"/>
        <end position="29"/>
    </location>
</feature>
<dbReference type="InterPro" id="IPR001356">
    <property type="entry name" value="HD"/>
</dbReference>
<organism evidence="11 12">
    <name type="scientific">Scleropages formosus</name>
    <name type="common">Asian bonytongue</name>
    <name type="synonym">Osteoglossum formosum</name>
    <dbReference type="NCBI Taxonomy" id="113540"/>
    <lineage>
        <taxon>Eukaryota</taxon>
        <taxon>Metazoa</taxon>
        <taxon>Chordata</taxon>
        <taxon>Craniata</taxon>
        <taxon>Vertebrata</taxon>
        <taxon>Euteleostomi</taxon>
        <taxon>Actinopterygii</taxon>
        <taxon>Neopterygii</taxon>
        <taxon>Teleostei</taxon>
        <taxon>Osteoglossocephala</taxon>
        <taxon>Osteoglossomorpha</taxon>
        <taxon>Osteoglossiformes</taxon>
        <taxon>Osteoglossidae</taxon>
        <taxon>Scleropages</taxon>
    </lineage>
</organism>
<feature type="region of interest" description="Disordered" evidence="9">
    <location>
        <begin position="79"/>
        <end position="116"/>
    </location>
</feature>
<dbReference type="PROSITE" id="PS50071">
    <property type="entry name" value="HOMEOBOX_2"/>
    <property type="match status" value="1"/>
</dbReference>
<reference evidence="11" key="2">
    <citation type="submission" date="2025-08" db="UniProtKB">
        <authorList>
            <consortium name="Ensembl"/>
        </authorList>
    </citation>
    <scope>IDENTIFICATION</scope>
</reference>
<feature type="compositionally biased region" description="Polar residues" evidence="9">
    <location>
        <begin position="86"/>
        <end position="95"/>
    </location>
</feature>
<dbReference type="InterPro" id="IPR009057">
    <property type="entry name" value="Homeodomain-like_sf"/>
</dbReference>
<dbReference type="SMART" id="SM00389">
    <property type="entry name" value="HOX"/>
    <property type="match status" value="1"/>
</dbReference>
<sequence>WHGLPTAPDLPIPVGPADPDKCSSRRRRTSFSKENLVLLKAAFQSNPYPGIGVRESLSQATGIPESRIQVWFQNRRARTLRGRGGQQASQRTEAASPSPRVHLPSPTAFPGAPLPRCAGLSGGAQLGLAQQQYPPTTDEDDSCFWPNVYSAVTPGFSYRQARLLGTSTSPPPPSPGFQPVANHGPGSTFWSPQPWAAATPASPNSGYWEIGLQGTPSTSWFCPPEETWAVPVGPILQWPPAKPEAQQETSLPSQLPQSLEEILDELQPDWWKIK</sequence>
<keyword evidence="6 7" id="KW-0539">Nucleus</keyword>
<dbReference type="FunFam" id="1.10.10.60:FF:000312">
    <property type="entry name" value="Mix-type homeobox gene 1"/>
    <property type="match status" value="1"/>
</dbReference>
<evidence type="ECO:0000256" key="4">
    <source>
        <dbReference type="ARBA" id="ARBA00023125"/>
    </source>
</evidence>
<gene>
    <name evidence="11" type="primary">mxtx2</name>
</gene>
<evidence type="ECO:0000313" key="12">
    <source>
        <dbReference type="Proteomes" id="UP000694397"/>
    </source>
</evidence>
<evidence type="ECO:0000256" key="7">
    <source>
        <dbReference type="PROSITE-ProRule" id="PRU00108"/>
    </source>
</evidence>
<evidence type="ECO:0000256" key="1">
    <source>
        <dbReference type="ARBA" id="ARBA00004123"/>
    </source>
</evidence>
<keyword evidence="12" id="KW-1185">Reference proteome</keyword>
<dbReference type="PANTHER" id="PTHR46123">
    <property type="entry name" value="MIX-TYPE HOMEOBOX GENE 1-RELATED"/>
    <property type="match status" value="1"/>
</dbReference>
<protein>
    <submittedName>
        <fullName evidence="11">Mix-type homeobox gene 2</fullName>
    </submittedName>
</protein>
<reference evidence="11 12" key="1">
    <citation type="submission" date="2019-04" db="EMBL/GenBank/DDBJ databases">
        <authorList>
            <consortium name="Wellcome Sanger Institute Data Sharing"/>
        </authorList>
    </citation>
    <scope>NUCLEOTIDE SEQUENCE [LARGE SCALE GENOMIC DNA]</scope>
</reference>
<feature type="DNA-binding region" description="Homeobox" evidence="7">
    <location>
        <begin position="24"/>
        <end position="83"/>
    </location>
</feature>
<accession>A0A8C9SP48</accession>
<reference evidence="11" key="3">
    <citation type="submission" date="2025-09" db="UniProtKB">
        <authorList>
            <consortium name="Ensembl"/>
        </authorList>
    </citation>
    <scope>IDENTIFICATION</scope>
</reference>
<evidence type="ECO:0000313" key="11">
    <source>
        <dbReference type="Ensembl" id="ENSSFOP00015035104.2"/>
    </source>
</evidence>
<dbReference type="SUPFAM" id="SSF46689">
    <property type="entry name" value="Homeodomain-like"/>
    <property type="match status" value="1"/>
</dbReference>
<dbReference type="PANTHER" id="PTHR46123:SF4">
    <property type="entry name" value="MIX-TYPE HOMEOBOX GENE 1-RELATED"/>
    <property type="match status" value="1"/>
</dbReference>
<evidence type="ECO:0000256" key="5">
    <source>
        <dbReference type="ARBA" id="ARBA00023155"/>
    </source>
</evidence>
<name>A0A8C9SP48_SCLFO</name>
<keyword evidence="5 7" id="KW-0371">Homeobox</keyword>
<dbReference type="Ensembl" id="ENSSFOT00015035489.2">
    <property type="protein sequence ID" value="ENSSFOP00015035104.2"/>
    <property type="gene ID" value="ENSSFOG00015022353.2"/>
</dbReference>
<dbReference type="GO" id="GO:0000977">
    <property type="term" value="F:RNA polymerase II transcription regulatory region sequence-specific DNA binding"/>
    <property type="evidence" value="ECO:0007669"/>
    <property type="project" value="TreeGrafter"/>
</dbReference>
<dbReference type="GeneTree" id="ENSGT00940000154537"/>